<evidence type="ECO:0000313" key="1">
    <source>
        <dbReference type="EMBL" id="ADI23541.1"/>
    </source>
</evidence>
<proteinExistence type="predicted"/>
<dbReference type="AlphaFoldDB" id="E7C7W7"/>
<protein>
    <submittedName>
        <fullName evidence="1">Uncharacterized protein</fullName>
    </submittedName>
</protein>
<name>E7C7W7_9BACT</name>
<organism evidence="1">
    <name type="scientific">uncultured Gemmatimonadales bacterium HF0770_41L09</name>
    <dbReference type="NCBI Taxonomy" id="723617"/>
    <lineage>
        <taxon>Bacteria</taxon>
        <taxon>Pseudomonadati</taxon>
        <taxon>Gemmatimonadota</taxon>
        <taxon>Gemmatimonadia</taxon>
        <taxon>Gemmatimonadales</taxon>
        <taxon>environmental samples</taxon>
    </lineage>
</organism>
<reference evidence="1" key="1">
    <citation type="submission" date="2010-01" db="EMBL/GenBank/DDBJ databases">
        <title>Genome fragments of uncultured bacteria from the North Pacific subtropical Gyre.</title>
        <authorList>
            <person name="Pham V.D."/>
            <person name="Delong E.F."/>
        </authorList>
    </citation>
    <scope>NUCLEOTIDE SEQUENCE</scope>
</reference>
<dbReference type="EMBL" id="GU568017">
    <property type="protein sequence ID" value="ADI23541.1"/>
    <property type="molecule type" value="Genomic_DNA"/>
</dbReference>
<accession>E7C7W7</accession>
<sequence>MVLNYLSNVLSIPMLARKHNDPFLPMIMYEWQKSSVPENE</sequence>